<accession>A0A9W4FIC8</accession>
<dbReference type="AlphaFoldDB" id="A0A9W4FIC8"/>
<evidence type="ECO:0000313" key="2">
    <source>
        <dbReference type="EMBL" id="BBY96115.1"/>
    </source>
</evidence>
<protein>
    <submittedName>
        <fullName evidence="2">Uncharacterized protein</fullName>
    </submittedName>
</protein>
<name>A0A9W4FIC8_9MYCO</name>
<keyword evidence="3" id="KW-1185">Reference proteome</keyword>
<evidence type="ECO:0000313" key="3">
    <source>
        <dbReference type="Proteomes" id="UP000465785"/>
    </source>
</evidence>
<gene>
    <name evidence="2" type="ORF">MGALJ_57840</name>
</gene>
<sequence>MPALRDGRPVGRAVRQSVALVDRHALADIGEHPGSAQASQARSDDGYVFITPPHWVDSTRYIPETDHGRNADAEANEVG</sequence>
<proteinExistence type="predicted"/>
<evidence type="ECO:0000256" key="1">
    <source>
        <dbReference type="SAM" id="MobiDB-lite"/>
    </source>
</evidence>
<feature type="region of interest" description="Disordered" evidence="1">
    <location>
        <begin position="60"/>
        <end position="79"/>
    </location>
</feature>
<reference evidence="2 3" key="1">
    <citation type="journal article" date="2019" name="Emerg. Microbes Infect.">
        <title>Comprehensive subspecies identification of 175 nontuberculous mycobacteria species based on 7547 genomic profiles.</title>
        <authorList>
            <person name="Matsumoto Y."/>
            <person name="Kinjo T."/>
            <person name="Motooka D."/>
            <person name="Nabeya D."/>
            <person name="Jung N."/>
            <person name="Uechi K."/>
            <person name="Horii T."/>
            <person name="Iida T."/>
            <person name="Fujita J."/>
            <person name="Nakamura S."/>
        </authorList>
    </citation>
    <scope>NUCLEOTIDE SEQUENCE [LARGE SCALE GENOMIC DNA]</scope>
    <source>
        <strain evidence="2 3">JCM 6399</strain>
    </source>
</reference>
<dbReference type="KEGG" id="mgau:MGALJ_57840"/>
<organism evidence="2 3">
    <name type="scientific">Mycobacterium gallinarum</name>
    <dbReference type="NCBI Taxonomy" id="39689"/>
    <lineage>
        <taxon>Bacteria</taxon>
        <taxon>Bacillati</taxon>
        <taxon>Actinomycetota</taxon>
        <taxon>Actinomycetes</taxon>
        <taxon>Mycobacteriales</taxon>
        <taxon>Mycobacteriaceae</taxon>
        <taxon>Mycobacterium</taxon>
    </lineage>
</organism>
<feature type="compositionally biased region" description="Basic and acidic residues" evidence="1">
    <location>
        <begin position="63"/>
        <end position="72"/>
    </location>
</feature>
<dbReference type="EMBL" id="AP022601">
    <property type="protein sequence ID" value="BBY96115.1"/>
    <property type="molecule type" value="Genomic_DNA"/>
</dbReference>
<dbReference type="Proteomes" id="UP000465785">
    <property type="component" value="Chromosome"/>
</dbReference>